<evidence type="ECO:0000313" key="3">
    <source>
        <dbReference type="Proteomes" id="UP001230005"/>
    </source>
</evidence>
<evidence type="ECO:0000313" key="2">
    <source>
        <dbReference type="EMBL" id="MDQ0254832.1"/>
    </source>
</evidence>
<comment type="caution">
    <text evidence="2">The sequence shown here is derived from an EMBL/GenBank/DDBJ whole genome shotgun (WGS) entry which is preliminary data.</text>
</comment>
<organism evidence="2 3">
    <name type="scientific">Evansella vedderi</name>
    <dbReference type="NCBI Taxonomy" id="38282"/>
    <lineage>
        <taxon>Bacteria</taxon>
        <taxon>Bacillati</taxon>
        <taxon>Bacillota</taxon>
        <taxon>Bacilli</taxon>
        <taxon>Bacillales</taxon>
        <taxon>Bacillaceae</taxon>
        <taxon>Evansella</taxon>
    </lineage>
</organism>
<protein>
    <submittedName>
        <fullName evidence="2">Membrane channel-forming protein YqfA (Hemolysin III family)</fullName>
    </submittedName>
</protein>
<keyword evidence="1" id="KW-0812">Transmembrane</keyword>
<reference evidence="2 3" key="1">
    <citation type="submission" date="2023-07" db="EMBL/GenBank/DDBJ databases">
        <title>Genomic Encyclopedia of Type Strains, Phase IV (KMG-IV): sequencing the most valuable type-strain genomes for metagenomic binning, comparative biology and taxonomic classification.</title>
        <authorList>
            <person name="Goeker M."/>
        </authorList>
    </citation>
    <scope>NUCLEOTIDE SEQUENCE [LARGE SCALE GENOMIC DNA]</scope>
    <source>
        <strain evidence="2 3">DSM 9768</strain>
    </source>
</reference>
<accession>A0ABT9ZVR7</accession>
<sequence>MKEFPNWFWFSILAFVVIAWLAIPISALLTDHARNVARTIVFIGLIIYPLFYVTLLLLLFRKTKLDSDKKIWAFFILLVPIAIYFPFWSVISH</sequence>
<gene>
    <name evidence="2" type="ORF">J2S74_002211</name>
</gene>
<feature type="transmembrane region" description="Helical" evidence="1">
    <location>
        <begin position="40"/>
        <end position="60"/>
    </location>
</feature>
<keyword evidence="1" id="KW-1133">Transmembrane helix</keyword>
<feature type="transmembrane region" description="Helical" evidence="1">
    <location>
        <begin position="72"/>
        <end position="91"/>
    </location>
</feature>
<keyword evidence="3" id="KW-1185">Reference proteome</keyword>
<dbReference type="RefSeq" id="WP_307325326.1">
    <property type="nucleotide sequence ID" value="NZ_JAUSUG010000007.1"/>
</dbReference>
<feature type="transmembrane region" description="Helical" evidence="1">
    <location>
        <begin position="7"/>
        <end position="28"/>
    </location>
</feature>
<dbReference type="EMBL" id="JAUSUG010000007">
    <property type="protein sequence ID" value="MDQ0254832.1"/>
    <property type="molecule type" value="Genomic_DNA"/>
</dbReference>
<dbReference type="Proteomes" id="UP001230005">
    <property type="component" value="Unassembled WGS sequence"/>
</dbReference>
<proteinExistence type="predicted"/>
<keyword evidence="1" id="KW-0472">Membrane</keyword>
<name>A0ABT9ZVR7_9BACI</name>
<evidence type="ECO:0000256" key="1">
    <source>
        <dbReference type="SAM" id="Phobius"/>
    </source>
</evidence>